<dbReference type="OrthoDB" id="1103324at2759"/>
<dbReference type="InterPro" id="IPR050364">
    <property type="entry name" value="Cytochrome_P450_fung"/>
</dbReference>
<evidence type="ECO:0000256" key="2">
    <source>
        <dbReference type="ARBA" id="ARBA00010617"/>
    </source>
</evidence>
<dbReference type="Gene3D" id="1.10.630.10">
    <property type="entry name" value="Cytochrome P450"/>
    <property type="match status" value="1"/>
</dbReference>
<dbReference type="GO" id="GO:0016705">
    <property type="term" value="F:oxidoreductase activity, acting on paired donors, with incorporation or reduction of molecular oxygen"/>
    <property type="evidence" value="ECO:0007669"/>
    <property type="project" value="InterPro"/>
</dbReference>
<comment type="cofactor">
    <cofactor evidence="1">
        <name>heme</name>
        <dbReference type="ChEBI" id="CHEBI:30413"/>
    </cofactor>
</comment>
<gene>
    <name evidence="9" type="ORF">AZE42_08807</name>
</gene>
<dbReference type="PANTHER" id="PTHR46300">
    <property type="entry name" value="P450, PUTATIVE (EUROFUNG)-RELATED-RELATED"/>
    <property type="match status" value="1"/>
</dbReference>
<evidence type="ECO:0000256" key="1">
    <source>
        <dbReference type="ARBA" id="ARBA00001971"/>
    </source>
</evidence>
<evidence type="ECO:0000256" key="7">
    <source>
        <dbReference type="ARBA" id="ARBA00023033"/>
    </source>
</evidence>
<dbReference type="Pfam" id="PF00067">
    <property type="entry name" value="p450"/>
    <property type="match status" value="1"/>
</dbReference>
<feature type="chain" id="PRO_5012159298" description="Cytochrome P450" evidence="8">
    <location>
        <begin position="20"/>
        <end position="265"/>
    </location>
</feature>
<keyword evidence="6" id="KW-0408">Iron</keyword>
<dbReference type="AlphaFoldDB" id="A0A1J8QBX9"/>
<dbReference type="EMBL" id="LVVM01001593">
    <property type="protein sequence ID" value="OJA18167.1"/>
    <property type="molecule type" value="Genomic_DNA"/>
</dbReference>
<evidence type="ECO:0000313" key="10">
    <source>
        <dbReference type="Proteomes" id="UP000183567"/>
    </source>
</evidence>
<keyword evidence="5" id="KW-0560">Oxidoreductase</keyword>
<comment type="similarity">
    <text evidence="2">Belongs to the cytochrome P450 family.</text>
</comment>
<dbReference type="GO" id="GO:0020037">
    <property type="term" value="F:heme binding"/>
    <property type="evidence" value="ECO:0007669"/>
    <property type="project" value="InterPro"/>
</dbReference>
<keyword evidence="10" id="KW-1185">Reference proteome</keyword>
<evidence type="ECO:0008006" key="11">
    <source>
        <dbReference type="Google" id="ProtNLM"/>
    </source>
</evidence>
<evidence type="ECO:0000313" key="9">
    <source>
        <dbReference type="EMBL" id="OJA18167.1"/>
    </source>
</evidence>
<dbReference type="PANTHER" id="PTHR46300:SF7">
    <property type="entry name" value="P450, PUTATIVE (EUROFUNG)-RELATED"/>
    <property type="match status" value="1"/>
</dbReference>
<dbReference type="SUPFAM" id="SSF48264">
    <property type="entry name" value="Cytochrome P450"/>
    <property type="match status" value="1"/>
</dbReference>
<evidence type="ECO:0000256" key="5">
    <source>
        <dbReference type="ARBA" id="ARBA00023002"/>
    </source>
</evidence>
<dbReference type="InterPro" id="IPR001128">
    <property type="entry name" value="Cyt_P450"/>
</dbReference>
<reference evidence="9 10" key="1">
    <citation type="submission" date="2016-03" db="EMBL/GenBank/DDBJ databases">
        <title>Comparative genomics of the ectomycorrhizal sister species Rhizopogon vinicolor and Rhizopogon vesiculosus (Basidiomycota: Boletales) reveals a divergence of the mating type B locus.</title>
        <authorList>
            <person name="Mujic A.B."/>
            <person name="Kuo A."/>
            <person name="Tritt A."/>
            <person name="Lipzen A."/>
            <person name="Chen C."/>
            <person name="Johnson J."/>
            <person name="Sharma A."/>
            <person name="Barry K."/>
            <person name="Grigoriev I.V."/>
            <person name="Spatafora J.W."/>
        </authorList>
    </citation>
    <scope>NUCLEOTIDE SEQUENCE [LARGE SCALE GENOMIC DNA]</scope>
    <source>
        <strain evidence="9 10">AM-OR11-056</strain>
    </source>
</reference>
<protein>
    <recommendedName>
        <fullName evidence="11">Cytochrome P450</fullName>
    </recommendedName>
</protein>
<dbReference type="Proteomes" id="UP000183567">
    <property type="component" value="Unassembled WGS sequence"/>
</dbReference>
<organism evidence="9 10">
    <name type="scientific">Rhizopogon vesiculosus</name>
    <dbReference type="NCBI Taxonomy" id="180088"/>
    <lineage>
        <taxon>Eukaryota</taxon>
        <taxon>Fungi</taxon>
        <taxon>Dikarya</taxon>
        <taxon>Basidiomycota</taxon>
        <taxon>Agaricomycotina</taxon>
        <taxon>Agaricomycetes</taxon>
        <taxon>Agaricomycetidae</taxon>
        <taxon>Boletales</taxon>
        <taxon>Suillineae</taxon>
        <taxon>Rhizopogonaceae</taxon>
        <taxon>Rhizopogon</taxon>
    </lineage>
</organism>
<name>A0A1J8QBX9_9AGAM</name>
<dbReference type="GO" id="GO:0004497">
    <property type="term" value="F:monooxygenase activity"/>
    <property type="evidence" value="ECO:0007669"/>
    <property type="project" value="UniProtKB-KW"/>
</dbReference>
<comment type="caution">
    <text evidence="9">The sequence shown here is derived from an EMBL/GenBank/DDBJ whole genome shotgun (WGS) entry which is preliminary data.</text>
</comment>
<proteinExistence type="inferred from homology"/>
<dbReference type="GO" id="GO:0005506">
    <property type="term" value="F:iron ion binding"/>
    <property type="evidence" value="ECO:0007669"/>
    <property type="project" value="InterPro"/>
</dbReference>
<sequence>MSFAHILAVGISCIALAAALHVTRRRVYPLPLPPGPRPLPFLGNALQLDTKRPWLTYTAWGKTYGNLIYSNVLGIDMIIINSETVARELLGKRSAIYSDRPVIRTNELIGVDFNTGLLPYGETLQQHRKIYHQILRAEACVSYNEMYSRQANQLVVNLLNNAVADDLQEHLQVYSASLIMAVTYGHVADGDKDPFLARASELFDIVMRLIPAEKAAMFTAFPFLEKLPTWCLGGDYALMGRSRELSQQLFNEPFNEVKARMLHSH</sequence>
<evidence type="ECO:0000256" key="8">
    <source>
        <dbReference type="SAM" id="SignalP"/>
    </source>
</evidence>
<evidence type="ECO:0000256" key="6">
    <source>
        <dbReference type="ARBA" id="ARBA00023004"/>
    </source>
</evidence>
<dbReference type="InterPro" id="IPR036396">
    <property type="entry name" value="Cyt_P450_sf"/>
</dbReference>
<evidence type="ECO:0000256" key="3">
    <source>
        <dbReference type="ARBA" id="ARBA00022617"/>
    </source>
</evidence>
<keyword evidence="4" id="KW-0479">Metal-binding</keyword>
<keyword evidence="7" id="KW-0503">Monooxygenase</keyword>
<keyword evidence="8" id="KW-0732">Signal</keyword>
<dbReference type="STRING" id="180088.A0A1J8QBX9"/>
<feature type="signal peptide" evidence="8">
    <location>
        <begin position="1"/>
        <end position="19"/>
    </location>
</feature>
<keyword evidence="3" id="KW-0349">Heme</keyword>
<accession>A0A1J8QBX9</accession>
<evidence type="ECO:0000256" key="4">
    <source>
        <dbReference type="ARBA" id="ARBA00022723"/>
    </source>
</evidence>